<keyword evidence="10" id="KW-0762">Sugar transport</keyword>
<feature type="transmembrane region" description="Helical" evidence="7">
    <location>
        <begin position="291"/>
        <end position="311"/>
    </location>
</feature>
<comment type="similarity">
    <text evidence="7">Belongs to the binding-protein-dependent transport system permease family.</text>
</comment>
<dbReference type="CDD" id="cd06261">
    <property type="entry name" value="TM_PBP2"/>
    <property type="match status" value="1"/>
</dbReference>
<keyword evidence="5 7" id="KW-1133">Transmembrane helix</keyword>
<comment type="subcellular location">
    <subcellularLocation>
        <location evidence="1 7">Cell membrane</location>
        <topology evidence="1 7">Multi-pass membrane protein</topology>
    </subcellularLocation>
</comment>
<evidence type="ECO:0000259" key="9">
    <source>
        <dbReference type="PROSITE" id="PS50928"/>
    </source>
</evidence>
<dbReference type="InterPro" id="IPR051393">
    <property type="entry name" value="ABC_transporter_permease"/>
</dbReference>
<feature type="transmembrane region" description="Helical" evidence="7">
    <location>
        <begin position="187"/>
        <end position="209"/>
    </location>
</feature>
<evidence type="ECO:0000256" key="4">
    <source>
        <dbReference type="ARBA" id="ARBA00022692"/>
    </source>
</evidence>
<keyword evidence="2 7" id="KW-0813">Transport</keyword>
<dbReference type="Proteomes" id="UP001259347">
    <property type="component" value="Unassembled WGS sequence"/>
</dbReference>
<sequence>MSIGIRTQRPERAGGRKTGEEKKMASGQRASDMRRRERLWGWAFAAPITVQVVLFCAVPVVIAIVAAFTNWNVIKGTYDFVGVSNFVEFLTDRKFWIATGNTLYMLLPIPFYLVFAVLFAIGCHRNTPGNKLFRVLFFLPYISSIVALVVMWKWLFNYEYGLVNQTLMAWFGVQGPNWLGDPAWVKFTIVLMIVWKMVGISSIYILAALKNIPQSYYEAARLDGAGPIRSFFSVTLPLLSPVLFFLVVIGVIGSLQTFVEVQLFTSDGGRGYSAATITYYVWEKAFVSNEIGLASSVAFFFGLVILAVTMLQFRLSRRWVFEGE</sequence>
<feature type="transmembrane region" description="Helical" evidence="7">
    <location>
        <begin position="135"/>
        <end position="155"/>
    </location>
</feature>
<dbReference type="SUPFAM" id="SSF161098">
    <property type="entry name" value="MetI-like"/>
    <property type="match status" value="1"/>
</dbReference>
<dbReference type="InterPro" id="IPR000515">
    <property type="entry name" value="MetI-like"/>
</dbReference>
<keyword evidence="4 7" id="KW-0812">Transmembrane</keyword>
<dbReference type="PROSITE" id="PS50928">
    <property type="entry name" value="ABC_TM1"/>
    <property type="match status" value="1"/>
</dbReference>
<feature type="transmembrane region" description="Helical" evidence="7">
    <location>
        <begin position="230"/>
        <end position="255"/>
    </location>
</feature>
<protein>
    <submittedName>
        <fullName evidence="10">Multiple sugar transport system permease protein</fullName>
    </submittedName>
</protein>
<proteinExistence type="inferred from homology"/>
<evidence type="ECO:0000256" key="7">
    <source>
        <dbReference type="RuleBase" id="RU363032"/>
    </source>
</evidence>
<dbReference type="InterPro" id="IPR035906">
    <property type="entry name" value="MetI-like_sf"/>
</dbReference>
<keyword evidence="3" id="KW-1003">Cell membrane</keyword>
<evidence type="ECO:0000256" key="8">
    <source>
        <dbReference type="SAM" id="MobiDB-lite"/>
    </source>
</evidence>
<dbReference type="Pfam" id="PF00528">
    <property type="entry name" value="BPD_transp_1"/>
    <property type="match status" value="1"/>
</dbReference>
<dbReference type="Gene3D" id="1.10.3720.10">
    <property type="entry name" value="MetI-like"/>
    <property type="match status" value="1"/>
</dbReference>
<dbReference type="PANTHER" id="PTHR30193:SF37">
    <property type="entry name" value="INNER MEMBRANE ABC TRANSPORTER PERMEASE PROTEIN YCJO"/>
    <property type="match status" value="1"/>
</dbReference>
<accession>A0ABU1SF28</accession>
<evidence type="ECO:0000256" key="6">
    <source>
        <dbReference type="ARBA" id="ARBA00023136"/>
    </source>
</evidence>
<dbReference type="EMBL" id="JAVDUM010000012">
    <property type="protein sequence ID" value="MDR6868172.1"/>
    <property type="molecule type" value="Genomic_DNA"/>
</dbReference>
<feature type="transmembrane region" description="Helical" evidence="7">
    <location>
        <begin position="39"/>
        <end position="68"/>
    </location>
</feature>
<keyword evidence="11" id="KW-1185">Reference proteome</keyword>
<feature type="domain" description="ABC transmembrane type-1" evidence="9">
    <location>
        <begin position="98"/>
        <end position="312"/>
    </location>
</feature>
<evidence type="ECO:0000256" key="1">
    <source>
        <dbReference type="ARBA" id="ARBA00004651"/>
    </source>
</evidence>
<dbReference type="PANTHER" id="PTHR30193">
    <property type="entry name" value="ABC TRANSPORTER PERMEASE PROTEIN"/>
    <property type="match status" value="1"/>
</dbReference>
<gene>
    <name evidence="10" type="ORF">J2Y69_002783</name>
</gene>
<evidence type="ECO:0000256" key="2">
    <source>
        <dbReference type="ARBA" id="ARBA00022448"/>
    </source>
</evidence>
<feature type="transmembrane region" description="Helical" evidence="7">
    <location>
        <begin position="103"/>
        <end position="123"/>
    </location>
</feature>
<name>A0ABU1SF28_9MICO</name>
<evidence type="ECO:0000313" key="11">
    <source>
        <dbReference type="Proteomes" id="UP001259347"/>
    </source>
</evidence>
<keyword evidence="6 7" id="KW-0472">Membrane</keyword>
<organism evidence="10 11">
    <name type="scientific">Microbacterium resistens</name>
    <dbReference type="NCBI Taxonomy" id="156977"/>
    <lineage>
        <taxon>Bacteria</taxon>
        <taxon>Bacillati</taxon>
        <taxon>Actinomycetota</taxon>
        <taxon>Actinomycetes</taxon>
        <taxon>Micrococcales</taxon>
        <taxon>Microbacteriaceae</taxon>
        <taxon>Microbacterium</taxon>
    </lineage>
</organism>
<dbReference type="RefSeq" id="WP_310021718.1">
    <property type="nucleotide sequence ID" value="NZ_JAVDUM010000012.1"/>
</dbReference>
<feature type="region of interest" description="Disordered" evidence="8">
    <location>
        <begin position="1"/>
        <end position="30"/>
    </location>
</feature>
<evidence type="ECO:0000256" key="3">
    <source>
        <dbReference type="ARBA" id="ARBA00022475"/>
    </source>
</evidence>
<evidence type="ECO:0000313" key="10">
    <source>
        <dbReference type="EMBL" id="MDR6868172.1"/>
    </source>
</evidence>
<feature type="compositionally biased region" description="Basic and acidic residues" evidence="8">
    <location>
        <begin position="8"/>
        <end position="24"/>
    </location>
</feature>
<evidence type="ECO:0000256" key="5">
    <source>
        <dbReference type="ARBA" id="ARBA00022989"/>
    </source>
</evidence>
<reference evidence="10 11" key="1">
    <citation type="submission" date="2023-07" db="EMBL/GenBank/DDBJ databases">
        <title>Sorghum-associated microbial communities from plants grown in Nebraska, USA.</title>
        <authorList>
            <person name="Schachtman D."/>
        </authorList>
    </citation>
    <scope>NUCLEOTIDE SEQUENCE [LARGE SCALE GENOMIC DNA]</scope>
    <source>
        <strain evidence="10 11">2980</strain>
    </source>
</reference>
<comment type="caution">
    <text evidence="10">The sequence shown here is derived from an EMBL/GenBank/DDBJ whole genome shotgun (WGS) entry which is preliminary data.</text>
</comment>